<name>A0A2T5FVE7_9SPHN</name>
<dbReference type="InterPro" id="IPR002810">
    <property type="entry name" value="NfeD-like_C"/>
</dbReference>
<evidence type="ECO:0000256" key="1">
    <source>
        <dbReference type="ARBA" id="ARBA00004141"/>
    </source>
</evidence>
<dbReference type="InterPro" id="IPR056738">
    <property type="entry name" value="NfeD1b_N"/>
</dbReference>
<evidence type="ECO:0000259" key="7">
    <source>
        <dbReference type="Pfam" id="PF01957"/>
    </source>
</evidence>
<evidence type="ECO:0000256" key="2">
    <source>
        <dbReference type="ARBA" id="ARBA00022692"/>
    </source>
</evidence>
<comment type="caution">
    <text evidence="10">The sequence shown here is derived from an EMBL/GenBank/DDBJ whole genome shotgun (WGS) entry which is preliminary data.</text>
</comment>
<evidence type="ECO:0000259" key="9">
    <source>
        <dbReference type="Pfam" id="PF25145"/>
    </source>
</evidence>
<dbReference type="Proteomes" id="UP000244162">
    <property type="component" value="Unassembled WGS sequence"/>
</dbReference>
<reference evidence="10 11" key="1">
    <citation type="submission" date="2017-09" db="EMBL/GenBank/DDBJ databases">
        <title>Sphingomonas panjinensis sp.nov., isolated from oil-contaminated soil.</title>
        <authorList>
            <person name="Wang L."/>
            <person name="Chen L."/>
        </authorList>
    </citation>
    <scope>NUCLEOTIDE SEQUENCE [LARGE SCALE GENOMIC DNA]</scope>
    <source>
        <strain evidence="10 11">FW-11</strain>
    </source>
</reference>
<dbReference type="SUPFAM" id="SSF141322">
    <property type="entry name" value="NfeD domain-like"/>
    <property type="match status" value="1"/>
</dbReference>
<dbReference type="Gene3D" id="3.90.226.10">
    <property type="entry name" value="2-enoyl-CoA Hydratase, Chain A, domain 1"/>
    <property type="match status" value="1"/>
</dbReference>
<dbReference type="InterPro" id="IPR056739">
    <property type="entry name" value="NfeD_membrane"/>
</dbReference>
<dbReference type="Pfam" id="PF25145">
    <property type="entry name" value="NfeD1b_N"/>
    <property type="match status" value="1"/>
</dbReference>
<dbReference type="SUPFAM" id="SSF52096">
    <property type="entry name" value="ClpP/crotonase"/>
    <property type="match status" value="1"/>
</dbReference>
<feature type="transmembrane region" description="Helical" evidence="6">
    <location>
        <begin position="345"/>
        <end position="363"/>
    </location>
</feature>
<feature type="region of interest" description="Disordered" evidence="5">
    <location>
        <begin position="136"/>
        <end position="176"/>
    </location>
</feature>
<feature type="transmembrane region" description="Helical" evidence="6">
    <location>
        <begin position="375"/>
        <end position="397"/>
    </location>
</feature>
<feature type="transmembrane region" description="Helical" evidence="6">
    <location>
        <begin position="297"/>
        <end position="315"/>
    </location>
</feature>
<feature type="transmembrane region" description="Helical" evidence="6">
    <location>
        <begin position="321"/>
        <end position="338"/>
    </location>
</feature>
<dbReference type="OrthoDB" id="5289056at2"/>
<proteinExistence type="predicted"/>
<dbReference type="InterPro" id="IPR012340">
    <property type="entry name" value="NA-bd_OB-fold"/>
</dbReference>
<gene>
    <name evidence="10" type="ORF">CLG96_14605</name>
</gene>
<dbReference type="PANTHER" id="PTHR33507">
    <property type="entry name" value="INNER MEMBRANE PROTEIN YBBJ"/>
    <property type="match status" value="1"/>
</dbReference>
<dbReference type="InterPro" id="IPR029045">
    <property type="entry name" value="ClpP/crotonase-like_dom_sf"/>
</dbReference>
<dbReference type="InterPro" id="IPR052165">
    <property type="entry name" value="Membrane_assoc_protease"/>
</dbReference>
<evidence type="ECO:0000256" key="6">
    <source>
        <dbReference type="SAM" id="Phobius"/>
    </source>
</evidence>
<dbReference type="PANTHER" id="PTHR33507:SF4">
    <property type="entry name" value="NODULATION COMPETITIVENESS PROTEIN NFED"/>
    <property type="match status" value="1"/>
</dbReference>
<dbReference type="EMBL" id="NWBU01000011">
    <property type="protein sequence ID" value="PTQ09423.1"/>
    <property type="molecule type" value="Genomic_DNA"/>
</dbReference>
<feature type="domain" description="NfeD integral membrane" evidence="8">
    <location>
        <begin position="276"/>
        <end position="392"/>
    </location>
</feature>
<feature type="domain" description="NfeD-like C-terminal" evidence="7">
    <location>
        <begin position="408"/>
        <end position="463"/>
    </location>
</feature>
<evidence type="ECO:0000256" key="4">
    <source>
        <dbReference type="ARBA" id="ARBA00023136"/>
    </source>
</evidence>
<keyword evidence="4 6" id="KW-0472">Membrane</keyword>
<comment type="subcellular location">
    <subcellularLocation>
        <location evidence="1">Membrane</location>
        <topology evidence="1">Multi-pass membrane protein</topology>
    </subcellularLocation>
</comment>
<feature type="compositionally biased region" description="Basic and acidic residues" evidence="5">
    <location>
        <begin position="147"/>
        <end position="157"/>
    </location>
</feature>
<dbReference type="FunFam" id="3.90.226.10:FF:000089">
    <property type="entry name" value="Membrane-bound serine protease"/>
    <property type="match status" value="1"/>
</dbReference>
<dbReference type="AlphaFoldDB" id="A0A2T5FVE7"/>
<evidence type="ECO:0000313" key="10">
    <source>
        <dbReference type="EMBL" id="PTQ09423.1"/>
    </source>
</evidence>
<protein>
    <submittedName>
        <fullName evidence="10">Nodulation protein NfeD</fullName>
    </submittedName>
</protein>
<evidence type="ECO:0000256" key="3">
    <source>
        <dbReference type="ARBA" id="ARBA00022989"/>
    </source>
</evidence>
<accession>A0A2T5FVE7</accession>
<evidence type="ECO:0000259" key="8">
    <source>
        <dbReference type="Pfam" id="PF24961"/>
    </source>
</evidence>
<feature type="transmembrane region" description="Helical" evidence="6">
    <location>
        <begin position="268"/>
        <end position="290"/>
    </location>
</feature>
<sequence length="474" mass="49695">MAGRRYGRLLSLLALILIGMLALRIPAMGQGQAARAPAILLDVDGAIGPAMADYVRRGLGIAAQRHAPLVIIRMDTPGGLDPAMRAIIRDILASPVPVATFVSPSGARAASAGTFILYASHVAAMAPGTNVGAATPVEIGGGMPGPGRRDEKDDAAEGGKGQSQPQSQPKPDSPMETKAVNDAVAYLRALAELRGRNADWAERAVREAASLSATAALAQRVIDIQARNIGDLLAQAHGRAVTIAGKRVILDTRGLSVEEIEPGWRTRLLGAITNPNVALILMMIGVYGLIFEFMTPGALYPGTIGAICLLVGLYAFAALPVNYAGVGLALLGIGLMIAEAFTPSFGILGIGGAIALALGATILVDSDVPDFRIDWQVIAGIVAVSLLFTLVVVRLAFRARWQGVASGREQMIGARGLTQDWEGRSGHVFVHGERWNAVSEAPVREGEPVRIVSLDGLLLHVEPDPSAKDRERRG</sequence>
<organism evidence="10 11">
    <name type="scientific">Sphingomonas oleivorans</name>
    <dbReference type="NCBI Taxonomy" id="1735121"/>
    <lineage>
        <taxon>Bacteria</taxon>
        <taxon>Pseudomonadati</taxon>
        <taxon>Pseudomonadota</taxon>
        <taxon>Alphaproteobacteria</taxon>
        <taxon>Sphingomonadales</taxon>
        <taxon>Sphingomonadaceae</taxon>
        <taxon>Sphingomonas</taxon>
    </lineage>
</organism>
<dbReference type="Gene3D" id="2.40.50.140">
    <property type="entry name" value="Nucleic acid-binding proteins"/>
    <property type="match status" value="1"/>
</dbReference>
<feature type="domain" description="NfeD1b N-terminal" evidence="9">
    <location>
        <begin position="43"/>
        <end position="142"/>
    </location>
</feature>
<dbReference type="CDD" id="cd07020">
    <property type="entry name" value="Clp_protease_NfeD_1"/>
    <property type="match status" value="1"/>
</dbReference>
<keyword evidence="3 6" id="KW-1133">Transmembrane helix</keyword>
<evidence type="ECO:0000256" key="5">
    <source>
        <dbReference type="SAM" id="MobiDB-lite"/>
    </source>
</evidence>
<dbReference type="GO" id="GO:0016020">
    <property type="term" value="C:membrane"/>
    <property type="evidence" value="ECO:0007669"/>
    <property type="project" value="UniProtKB-SubCell"/>
</dbReference>
<dbReference type="Pfam" id="PF01957">
    <property type="entry name" value="NfeD"/>
    <property type="match status" value="1"/>
</dbReference>
<evidence type="ECO:0000313" key="11">
    <source>
        <dbReference type="Proteomes" id="UP000244162"/>
    </source>
</evidence>
<dbReference type="Pfam" id="PF24961">
    <property type="entry name" value="NfeD_membrane"/>
    <property type="match status" value="1"/>
</dbReference>
<keyword evidence="11" id="KW-1185">Reference proteome</keyword>
<keyword evidence="2 6" id="KW-0812">Transmembrane</keyword>